<gene>
    <name evidence="2" type="ORF">NRB20_55710</name>
</gene>
<protein>
    <submittedName>
        <fullName evidence="2">Uncharacterized protein</fullName>
    </submittedName>
</protein>
<dbReference type="Proteomes" id="UP000438448">
    <property type="component" value="Unassembled WGS sequence"/>
</dbReference>
<evidence type="ECO:0000256" key="1">
    <source>
        <dbReference type="SAM" id="MobiDB-lite"/>
    </source>
</evidence>
<dbReference type="AlphaFoldDB" id="A0A7K0D9K0"/>
<organism evidence="2 3">
    <name type="scientific">Nocardia macrotermitis</name>
    <dbReference type="NCBI Taxonomy" id="2585198"/>
    <lineage>
        <taxon>Bacteria</taxon>
        <taxon>Bacillati</taxon>
        <taxon>Actinomycetota</taxon>
        <taxon>Actinomycetes</taxon>
        <taxon>Mycobacteriales</taxon>
        <taxon>Nocardiaceae</taxon>
        <taxon>Nocardia</taxon>
    </lineage>
</organism>
<comment type="caution">
    <text evidence="2">The sequence shown here is derived from an EMBL/GenBank/DDBJ whole genome shotgun (WGS) entry which is preliminary data.</text>
</comment>
<dbReference type="RefSeq" id="WP_153414031.1">
    <property type="nucleotide sequence ID" value="NZ_WEGK01000013.1"/>
</dbReference>
<evidence type="ECO:0000313" key="3">
    <source>
        <dbReference type="Proteomes" id="UP000438448"/>
    </source>
</evidence>
<keyword evidence="3" id="KW-1185">Reference proteome</keyword>
<feature type="region of interest" description="Disordered" evidence="1">
    <location>
        <begin position="1"/>
        <end position="23"/>
    </location>
</feature>
<sequence>MTDDNADGVDGYDDDGEWGQDWEGVDIDDEHHVLLKVEGETVLLSVRDREVETVVALPAKHARATIAMMSVAVEFATREEDRRRRRERAR</sequence>
<evidence type="ECO:0000313" key="2">
    <source>
        <dbReference type="EMBL" id="MQY22456.1"/>
    </source>
</evidence>
<dbReference type="EMBL" id="WEGK01000013">
    <property type="protein sequence ID" value="MQY22456.1"/>
    <property type="molecule type" value="Genomic_DNA"/>
</dbReference>
<accession>A0A7K0D9K0</accession>
<name>A0A7K0D9K0_9NOCA</name>
<proteinExistence type="predicted"/>
<reference evidence="2 3" key="1">
    <citation type="submission" date="2019-10" db="EMBL/GenBank/DDBJ databases">
        <title>Nocardia macrotermitis sp. nov. and Nocardia aurantia sp. nov., isolated from the gut of fungus growing-termite Macrotermes natalensis.</title>
        <authorList>
            <person name="Benndorf R."/>
            <person name="Schwitalla J."/>
            <person name="Martin K."/>
            <person name="De Beer W."/>
            <person name="Kaster A.-K."/>
            <person name="Vollmers J."/>
            <person name="Poulsen M."/>
            <person name="Beemelmanns C."/>
        </authorList>
    </citation>
    <scope>NUCLEOTIDE SEQUENCE [LARGE SCALE GENOMIC DNA]</scope>
    <source>
        <strain evidence="2 3">RB20</strain>
    </source>
</reference>